<reference evidence="2 3" key="1">
    <citation type="submission" date="2020-07" db="EMBL/GenBank/DDBJ databases">
        <title>Genomes of two Microcystis aeruginosa (Cyanobacteria) strains from Florida (USA) with disparate toxicogenic potential.</title>
        <authorList>
            <person name="Lefler F.W."/>
            <person name="Barbosa M."/>
            <person name="Berthold D.E."/>
            <person name="Laughinghouse H.D. IV."/>
        </authorList>
    </citation>
    <scope>NUCLEOTIDE SEQUENCE [LARGE SCALE GENOMIC DNA]</scope>
    <source>
        <strain evidence="2 3">BLCCF158</strain>
    </source>
</reference>
<evidence type="ECO:0000259" key="1">
    <source>
        <dbReference type="Pfam" id="PF18276"/>
    </source>
</evidence>
<organism evidence="2 3">
    <name type="scientific">Microcystis aeruginosa BLCC-F158</name>
    <dbReference type="NCBI Taxonomy" id="2755316"/>
    <lineage>
        <taxon>Bacteria</taxon>
        <taxon>Bacillati</taxon>
        <taxon>Cyanobacteriota</taxon>
        <taxon>Cyanophyceae</taxon>
        <taxon>Oscillatoriophycideae</taxon>
        <taxon>Chroococcales</taxon>
        <taxon>Microcystaceae</taxon>
        <taxon>Microcystis</taxon>
    </lineage>
</organism>
<proteinExistence type="predicted"/>
<dbReference type="InterPro" id="IPR040840">
    <property type="entry name" value="TcA_TcB_BD"/>
</dbReference>
<evidence type="ECO:0000313" key="3">
    <source>
        <dbReference type="Proteomes" id="UP000525432"/>
    </source>
</evidence>
<dbReference type="Pfam" id="PF18276">
    <property type="entry name" value="TcA_TcB_BD"/>
    <property type="match status" value="1"/>
</dbReference>
<dbReference type="Proteomes" id="UP000525432">
    <property type="component" value="Unassembled WGS sequence"/>
</dbReference>
<dbReference type="RefSeq" id="WP_185239391.1">
    <property type="nucleotide sequence ID" value="NZ_JACEGC010000032.1"/>
</dbReference>
<dbReference type="EMBL" id="JACEGC010000032">
    <property type="protein sequence ID" value="MBC1195384.1"/>
    <property type="molecule type" value="Genomic_DNA"/>
</dbReference>
<gene>
    <name evidence="2" type="ORF">H0901_08905</name>
</gene>
<evidence type="ECO:0000313" key="2">
    <source>
        <dbReference type="EMBL" id="MBC1195384.1"/>
    </source>
</evidence>
<comment type="caution">
    <text evidence="2">The sequence shown here is derived from an EMBL/GenBank/DDBJ whole genome shotgun (WGS) entry which is preliminary data.</text>
</comment>
<protein>
    <submittedName>
        <fullName evidence="2">Toxin</fullName>
    </submittedName>
</protein>
<accession>A0A841V2Z1</accession>
<feature type="domain" description="Tc toxin complex TcA C-terminal TcB-binding" evidence="1">
    <location>
        <begin position="669"/>
        <end position="963"/>
    </location>
</feature>
<dbReference type="AlphaFoldDB" id="A0A841V2Z1"/>
<name>A0A841V2Z1_MICAE</name>
<sequence length="1118" mass="125825">MATKTIERFGFHNYKDALRNSQLTWIQLQDFTYTFENFFHPFVSELIQQVNRASVPGLLDPNYQQSLTTEFFDSFYTELTNFLTHINHFPKEIDLRDGSPYANYNWELLFHIPLTIAVHLSKNQRFAEAQRWFHFIFDPTCTDTSVPTPQRFWKFLAFRKADGAKQIDELLTLLSKPDAECSAAEQELKGKILLGYEAIKDNPFQPHAVARTRQIAYQYCVVMKYLDNLIAWGDSLFRQDTIESINEATQIYVLAANLLGERPQRIPSAGKVQPKTFAQLKAKGLDAMGNALVELEGKFPLNLGLPQTQVSDSGGAGPLFGIGRTLYFCIPRNDKLLGYWDTVGDRLFKIRHCLNIEGVFRQLALFDPPIDPGMLVKAAAAGIDIGSAINGLNQPPSPVRSPLIIQKALELCAEVRSLGSALLSAIEKGEGEQLALLRQSHEIKIQQMSQDVRFLQWKQAQEATRSLLTSRATALERLHYYQRLLGLPADSNAPDTLPLDFEHLSLTEENFEQNYAALVGQYDKILAFQTLPNLTIAGGSSPTNQSGASGQGALYLNSKEDAELNTLLPTARDTGLAASVVEAVGTALVFIPDIKGNLHYWGLGGTVDIKIGTAITKSVEIAARILRMISVYNQEQANIAAKTASHERRADDWLLQYNLAAHELMQIGRQILTSLIAEQIAHHEYLTIQKQIEQSQEIERFLNEKFTNQELYAWMQGELSRLYYEYYRFAFDTARKAEQTMKRELMRPEVDATEYIKFNYWDGGRKGLLSGEALYLDVKRMEMAYHENNKRELELTKHISLLQVSPQALLQLRTTGSCTASLPEELFDIDGPGHYLRRIKTVAVTIPCVTGSYTSVNCTLTLLKSSIRKNALLKDGNYPREDSEDDRFIDSFGNLQSIVTSGGQTDSGLFETNLRDERYLPFEGLGVISEWKLELPANPSKGDPRPFDYDTITDVILHLRYTARDGGGLLKNGAISYLKDQIDAAQAVGSVRLFSLRHEFPTEWAKFKSAKIEGATNTAELTLNLRAEHYPFWSQGHLEAVKRLDFFAETVKNTVDISTNSDGTVSTDTLSEDAALGNLRTGKLTNILLPPPIGQFTLYFNDNSMEEIWMAVRWGKED</sequence>